<dbReference type="Gene3D" id="1.10.575.10">
    <property type="entry name" value="P1 Nuclease"/>
    <property type="match status" value="1"/>
</dbReference>
<dbReference type="GO" id="GO:0016788">
    <property type="term" value="F:hydrolase activity, acting on ester bonds"/>
    <property type="evidence" value="ECO:0007669"/>
    <property type="project" value="InterPro"/>
</dbReference>
<keyword evidence="2" id="KW-0479">Metal-binding</keyword>
<dbReference type="Proteomes" id="UP000516148">
    <property type="component" value="Chromosome"/>
</dbReference>
<dbReference type="AlphaFoldDB" id="A0A7H0LE84"/>
<feature type="signal peptide" evidence="7">
    <location>
        <begin position="1"/>
        <end position="21"/>
    </location>
</feature>
<keyword evidence="7" id="KW-0732">Signal</keyword>
<dbReference type="GO" id="GO:0003676">
    <property type="term" value="F:nucleic acid binding"/>
    <property type="evidence" value="ECO:0007669"/>
    <property type="project" value="InterPro"/>
</dbReference>
<keyword evidence="9" id="KW-1185">Reference proteome</keyword>
<evidence type="ECO:0000256" key="3">
    <source>
        <dbReference type="ARBA" id="ARBA00022759"/>
    </source>
</evidence>
<dbReference type="CDD" id="cd11010">
    <property type="entry name" value="S1-P1_nuclease"/>
    <property type="match status" value="1"/>
</dbReference>
<evidence type="ECO:0000256" key="6">
    <source>
        <dbReference type="ARBA" id="ARBA00023180"/>
    </source>
</evidence>
<evidence type="ECO:0000256" key="7">
    <source>
        <dbReference type="SAM" id="SignalP"/>
    </source>
</evidence>
<dbReference type="RefSeq" id="WP_187760319.1">
    <property type="nucleotide sequence ID" value="NZ_CP061038.1"/>
</dbReference>
<dbReference type="EMBL" id="CP061038">
    <property type="protein sequence ID" value="QNQ07987.1"/>
    <property type="molecule type" value="Genomic_DNA"/>
</dbReference>
<protein>
    <submittedName>
        <fullName evidence="8">S1/P1 nuclease</fullName>
    </submittedName>
</protein>
<dbReference type="InterPro" id="IPR003154">
    <property type="entry name" value="S1/P1nuclease"/>
</dbReference>
<keyword evidence="1" id="KW-0540">Nuclease</keyword>
<dbReference type="GO" id="GO:0004519">
    <property type="term" value="F:endonuclease activity"/>
    <property type="evidence" value="ECO:0007669"/>
    <property type="project" value="UniProtKB-KW"/>
</dbReference>
<dbReference type="InterPro" id="IPR008947">
    <property type="entry name" value="PLipase_C/P1_nuclease_dom_sf"/>
</dbReference>
<organism evidence="8 9">
    <name type="scientific">Sphingomonas alpina</name>
    <dbReference type="NCBI Taxonomy" id="653931"/>
    <lineage>
        <taxon>Bacteria</taxon>
        <taxon>Pseudomonadati</taxon>
        <taxon>Pseudomonadota</taxon>
        <taxon>Alphaproteobacteria</taxon>
        <taxon>Sphingomonadales</taxon>
        <taxon>Sphingomonadaceae</taxon>
        <taxon>Sphingomonas</taxon>
    </lineage>
</organism>
<dbReference type="GO" id="GO:0046872">
    <property type="term" value="F:metal ion binding"/>
    <property type="evidence" value="ECO:0007669"/>
    <property type="project" value="UniProtKB-KW"/>
</dbReference>
<evidence type="ECO:0000313" key="9">
    <source>
        <dbReference type="Proteomes" id="UP000516148"/>
    </source>
</evidence>
<evidence type="ECO:0000256" key="2">
    <source>
        <dbReference type="ARBA" id="ARBA00022723"/>
    </source>
</evidence>
<evidence type="ECO:0000256" key="1">
    <source>
        <dbReference type="ARBA" id="ARBA00022722"/>
    </source>
</evidence>
<sequence>MRSLLASLMIAAIVAPAPANAWSRPGHMVAAAIAFDELMRDDPAVVAEMLRLLAAHPDPGPFQVAIDRTEGAERDRRLFLETARWPDDVRGGPDDHPTWHYRLRAVGKADGVATKGSGVEALALNLSVARDPRAPAADRAVALCWILHVVADLHQPLHSAERIAPDWPQGDEGGSKAFVRDSVTGKPVSLHWFWDDSVSRDGSAAAAFVRAHDLEARFPRTSFAGALSHPVAASDASERWLAESHALAISVAYRTDAPQATSAATAQPVAPGYAEAVVQVSERRVALAGYRLADLLKTVFAIQPDHSSGN</sequence>
<keyword evidence="6" id="KW-0325">Glycoprotein</keyword>
<evidence type="ECO:0000313" key="8">
    <source>
        <dbReference type="EMBL" id="QNQ07987.1"/>
    </source>
</evidence>
<evidence type="ECO:0000256" key="4">
    <source>
        <dbReference type="ARBA" id="ARBA00022801"/>
    </source>
</evidence>
<name>A0A7H0LE84_9SPHN</name>
<dbReference type="PANTHER" id="PTHR33146:SF10">
    <property type="entry name" value="STRAND-SPECIFIC NUCLEASE, PUTATIVE-RELATED"/>
    <property type="match status" value="1"/>
</dbReference>
<gene>
    <name evidence="8" type="ORF">H3Z74_14465</name>
</gene>
<keyword evidence="4" id="KW-0378">Hydrolase</keyword>
<reference evidence="8 9" key="1">
    <citation type="submission" date="2020-09" db="EMBL/GenBank/DDBJ databases">
        <title>Sphingomonas sp., a new species isolated from pork steak.</title>
        <authorList>
            <person name="Heidler von Heilborn D."/>
        </authorList>
    </citation>
    <scope>NUCLEOTIDE SEQUENCE [LARGE SCALE GENOMIC DNA]</scope>
    <source>
        <strain evidence="9">S8-3T</strain>
    </source>
</reference>
<evidence type="ECO:0000256" key="5">
    <source>
        <dbReference type="ARBA" id="ARBA00023157"/>
    </source>
</evidence>
<dbReference type="KEGG" id="spap:H3Z74_14465"/>
<dbReference type="GO" id="GO:0006308">
    <property type="term" value="P:DNA catabolic process"/>
    <property type="evidence" value="ECO:0007669"/>
    <property type="project" value="InterPro"/>
</dbReference>
<dbReference type="Pfam" id="PF02265">
    <property type="entry name" value="S1-P1_nuclease"/>
    <property type="match status" value="1"/>
</dbReference>
<dbReference type="PANTHER" id="PTHR33146">
    <property type="entry name" value="ENDONUCLEASE 4"/>
    <property type="match status" value="1"/>
</dbReference>
<keyword evidence="5" id="KW-1015">Disulfide bond</keyword>
<dbReference type="SUPFAM" id="SSF48537">
    <property type="entry name" value="Phospholipase C/P1 nuclease"/>
    <property type="match status" value="1"/>
</dbReference>
<accession>A0A7H0LE84</accession>
<proteinExistence type="predicted"/>
<feature type="chain" id="PRO_5028899825" evidence="7">
    <location>
        <begin position="22"/>
        <end position="310"/>
    </location>
</feature>
<keyword evidence="3" id="KW-0255">Endonuclease</keyword>